<comment type="cofactor">
    <cofactor evidence="1">
        <name>pyridoxal 5'-phosphate</name>
        <dbReference type="ChEBI" id="CHEBI:597326"/>
    </cofactor>
</comment>
<keyword evidence="3" id="KW-0663">Pyridoxal phosphate</keyword>
<keyword evidence="6" id="KW-0808">Transferase</keyword>
<evidence type="ECO:0000313" key="6">
    <source>
        <dbReference type="EMBL" id="WXA98026.1"/>
    </source>
</evidence>
<evidence type="ECO:0000256" key="1">
    <source>
        <dbReference type="ARBA" id="ARBA00001933"/>
    </source>
</evidence>
<dbReference type="Gene3D" id="3.90.1150.10">
    <property type="entry name" value="Aspartate Aminotransferase, domain 1"/>
    <property type="match status" value="1"/>
</dbReference>
<accession>A0ABZ2KH72</accession>
<dbReference type="InterPro" id="IPR015424">
    <property type="entry name" value="PyrdxlP-dep_Trfase"/>
</dbReference>
<dbReference type="EMBL" id="CP089982">
    <property type="protein sequence ID" value="WXA98026.1"/>
    <property type="molecule type" value="Genomic_DNA"/>
</dbReference>
<dbReference type="Proteomes" id="UP001379533">
    <property type="component" value="Chromosome"/>
</dbReference>
<dbReference type="InterPro" id="IPR015421">
    <property type="entry name" value="PyrdxlP-dep_Trfase_major"/>
</dbReference>
<comment type="similarity">
    <text evidence="2">Belongs to the class-V pyridoxal-phosphate-dependent aminotransferase family. NifS/IscS subfamily.</text>
</comment>
<dbReference type="Pfam" id="PF00266">
    <property type="entry name" value="Aminotran_5"/>
    <property type="match status" value="1"/>
</dbReference>
<comment type="catalytic activity">
    <reaction evidence="4">
        <text>(sulfur carrier)-H + L-cysteine = (sulfur carrier)-SH + L-alanine</text>
        <dbReference type="Rhea" id="RHEA:43892"/>
        <dbReference type="Rhea" id="RHEA-COMP:14737"/>
        <dbReference type="Rhea" id="RHEA-COMP:14739"/>
        <dbReference type="ChEBI" id="CHEBI:29917"/>
        <dbReference type="ChEBI" id="CHEBI:35235"/>
        <dbReference type="ChEBI" id="CHEBI:57972"/>
        <dbReference type="ChEBI" id="CHEBI:64428"/>
        <dbReference type="EC" id="2.8.1.7"/>
    </reaction>
</comment>
<dbReference type="PANTHER" id="PTHR11601:SF34">
    <property type="entry name" value="CYSTEINE DESULFURASE"/>
    <property type="match status" value="1"/>
</dbReference>
<protein>
    <submittedName>
        <fullName evidence="6">Aminotransferase class V-fold PLP-dependent enzyme</fullName>
    </submittedName>
</protein>
<dbReference type="InterPro" id="IPR015422">
    <property type="entry name" value="PyrdxlP-dep_Trfase_small"/>
</dbReference>
<name>A0ABZ2KH72_9BACT</name>
<evidence type="ECO:0000256" key="2">
    <source>
        <dbReference type="ARBA" id="ARBA00006490"/>
    </source>
</evidence>
<evidence type="ECO:0000259" key="5">
    <source>
        <dbReference type="Pfam" id="PF00266"/>
    </source>
</evidence>
<dbReference type="InterPro" id="IPR000192">
    <property type="entry name" value="Aminotrans_V_dom"/>
</dbReference>
<evidence type="ECO:0000256" key="3">
    <source>
        <dbReference type="ARBA" id="ARBA00022898"/>
    </source>
</evidence>
<evidence type="ECO:0000256" key="4">
    <source>
        <dbReference type="ARBA" id="ARBA00050776"/>
    </source>
</evidence>
<gene>
    <name evidence="6" type="ORF">LZC95_14440</name>
</gene>
<dbReference type="PANTHER" id="PTHR11601">
    <property type="entry name" value="CYSTEINE DESULFURYLASE FAMILY MEMBER"/>
    <property type="match status" value="1"/>
</dbReference>
<evidence type="ECO:0000313" key="7">
    <source>
        <dbReference type="Proteomes" id="UP001379533"/>
    </source>
</evidence>
<feature type="domain" description="Aminotransferase class V" evidence="5">
    <location>
        <begin position="14"/>
        <end position="304"/>
    </location>
</feature>
<dbReference type="Gene3D" id="3.40.640.10">
    <property type="entry name" value="Type I PLP-dependent aspartate aminotransferase-like (Major domain)"/>
    <property type="match status" value="1"/>
</dbReference>
<proteinExistence type="inferred from homology"/>
<keyword evidence="6" id="KW-0032">Aminotransferase</keyword>
<dbReference type="GO" id="GO:0008483">
    <property type="term" value="F:transaminase activity"/>
    <property type="evidence" value="ECO:0007669"/>
    <property type="project" value="UniProtKB-KW"/>
</dbReference>
<keyword evidence="7" id="KW-1185">Reference proteome</keyword>
<dbReference type="SUPFAM" id="SSF53383">
    <property type="entry name" value="PLP-dependent transferases"/>
    <property type="match status" value="1"/>
</dbReference>
<organism evidence="6 7">
    <name type="scientific">Pendulispora brunnea</name>
    <dbReference type="NCBI Taxonomy" id="2905690"/>
    <lineage>
        <taxon>Bacteria</taxon>
        <taxon>Pseudomonadati</taxon>
        <taxon>Myxococcota</taxon>
        <taxon>Myxococcia</taxon>
        <taxon>Myxococcales</taxon>
        <taxon>Sorangiineae</taxon>
        <taxon>Pendulisporaceae</taxon>
        <taxon>Pendulispora</taxon>
    </lineage>
</organism>
<reference evidence="6 7" key="1">
    <citation type="submission" date="2021-12" db="EMBL/GenBank/DDBJ databases">
        <title>Discovery of the Pendulisporaceae a myxobacterial family with distinct sporulation behavior and unique specialized metabolism.</title>
        <authorList>
            <person name="Garcia R."/>
            <person name="Popoff A."/>
            <person name="Bader C.D."/>
            <person name="Loehr J."/>
            <person name="Walesch S."/>
            <person name="Walt C."/>
            <person name="Boldt J."/>
            <person name="Bunk B."/>
            <person name="Haeckl F.J.F.P.J."/>
            <person name="Gunesch A.P."/>
            <person name="Birkelbach J."/>
            <person name="Nuebel U."/>
            <person name="Pietschmann T."/>
            <person name="Bach T."/>
            <person name="Mueller R."/>
        </authorList>
    </citation>
    <scope>NUCLEOTIDE SEQUENCE [LARGE SCALE GENOMIC DNA]</scope>
    <source>
        <strain evidence="6 7">MSr12523</strain>
    </source>
</reference>
<sequence length="349" mass="37131">MRMAAESSWGQPLSLHAAGARARYALDHARQEVSTYVGAMPHEIAFVGSGREALARAFDLAIGQIGDGGTIVSSHLEHPSVLAMVEEASRAGHPVHWLALPGGVPNGDDVLALEKASLVALSMCNHELGTFLDVAALAPNAVRLVDAVQSAPWISLDSLNDDKTFYALSGSKLGAPMSVGVLRVPTKIYYAERERGSSIEGDSPPWLTAVGLGAVCAVRGPRRADALRRAREACDRLRAGLLEVDANLLVNGDEKARLGTILNVSFPGVFGKSLVSALSLEGICISHTAACQSRRSDVSPVVRVAYPDVPERAQGATRWSVSEDVTEDDIACAIRTTREILRTERRDAP</sequence>